<gene>
    <name evidence="2" type="ORF">IWX46DRAFT_243966</name>
</gene>
<organism evidence="2 3">
    <name type="scientific">Phyllosticta citricarpa</name>
    <dbReference type="NCBI Taxonomy" id="55181"/>
    <lineage>
        <taxon>Eukaryota</taxon>
        <taxon>Fungi</taxon>
        <taxon>Dikarya</taxon>
        <taxon>Ascomycota</taxon>
        <taxon>Pezizomycotina</taxon>
        <taxon>Dothideomycetes</taxon>
        <taxon>Dothideomycetes incertae sedis</taxon>
        <taxon>Botryosphaeriales</taxon>
        <taxon>Phyllostictaceae</taxon>
        <taxon>Phyllosticta</taxon>
    </lineage>
</organism>
<evidence type="ECO:0000313" key="3">
    <source>
        <dbReference type="Proteomes" id="UP001365128"/>
    </source>
</evidence>
<evidence type="ECO:0000256" key="1">
    <source>
        <dbReference type="SAM" id="Phobius"/>
    </source>
</evidence>
<reference evidence="2 3" key="1">
    <citation type="submission" date="2024-04" db="EMBL/GenBank/DDBJ databases">
        <title>Phyllosticta paracitricarpa is synonymous to the EU quarantine fungus P. citricarpa based on phylogenomic analyses.</title>
        <authorList>
            <consortium name="Lawrence Berkeley National Laboratory"/>
            <person name="Van Ingen-Buijs V.A."/>
            <person name="Van Westerhoven A.C."/>
            <person name="Haridas S."/>
            <person name="Skiadas P."/>
            <person name="Martin F."/>
            <person name="Groenewald J.Z."/>
            <person name="Crous P.W."/>
            <person name="Seidl M.F."/>
        </authorList>
    </citation>
    <scope>NUCLEOTIDE SEQUENCE [LARGE SCALE GENOMIC DNA]</scope>
    <source>
        <strain evidence="2 3">CBS 122670</strain>
    </source>
</reference>
<keyword evidence="1" id="KW-0472">Membrane</keyword>
<evidence type="ECO:0000313" key="2">
    <source>
        <dbReference type="EMBL" id="KAK7537875.1"/>
    </source>
</evidence>
<comment type="caution">
    <text evidence="2">The sequence shown here is derived from an EMBL/GenBank/DDBJ whole genome shotgun (WGS) entry which is preliminary data.</text>
</comment>
<feature type="transmembrane region" description="Helical" evidence="1">
    <location>
        <begin position="36"/>
        <end position="59"/>
    </location>
</feature>
<evidence type="ECO:0008006" key="4">
    <source>
        <dbReference type="Google" id="ProtNLM"/>
    </source>
</evidence>
<name>A0ABR1LSX3_9PEZI</name>
<proteinExistence type="predicted"/>
<dbReference type="EMBL" id="JBBPDW010000032">
    <property type="protein sequence ID" value="KAK7537875.1"/>
    <property type="molecule type" value="Genomic_DNA"/>
</dbReference>
<dbReference type="Proteomes" id="UP001365128">
    <property type="component" value="Unassembled WGS sequence"/>
</dbReference>
<sequence>MRQRDQKCLRAGVSRQLNLFFSLLALLASHGHARHALHIIIIIVAISVIVLVKAAAAAIQIGAAKVSVQDALVVASIDGRSRIRHQVVAQMGESALHGGHQRLCRAWPERSLSRGRVELCLGEAKSQLRAVGRGAVNSGSVRRPSCVAVLVAPGRAQPFSCLLGWMRKG</sequence>
<keyword evidence="3" id="KW-1185">Reference proteome</keyword>
<protein>
    <recommendedName>
        <fullName evidence="4">Secreted protein</fullName>
    </recommendedName>
</protein>
<keyword evidence="1" id="KW-0812">Transmembrane</keyword>
<keyword evidence="1" id="KW-1133">Transmembrane helix</keyword>
<accession>A0ABR1LSX3</accession>